<accession>A0A6M0CIF5</accession>
<sequence>MSSQNSLLTEDQENQLVLSVLEYADEVPSQLIYLQTDKDIYETQENIWFHALLKNAQSLESDTSADVFFLLLINSENEVVTNAKFSINNGVAKGNLYIQDFLNSGAYHLVGYTKESINRDLRFYKTIKQLEIKETLIPKVLVSFKEEANENGQLQLYFDLKTRSGAAATDIKIRLKGITNLKEKILTRATTDSLGKATLVVDPEKVSQHKKVVYELIGKKNLKQRAPLFLTLENDKAPEIRFYPESGSLLNSLNQRVGFKAIKKSGKPTDFKGVLLEDDLVLDTISTNFYGMGSFWLHPKKEKRYRLRSLSSDNHFYELPVVEKTGFLFQLDSIGANYMKLDFSTNDLSNYGGEIFIRLQSKGYIYWMGKGKLMKQKQTFSIPIDKAPTGIIELTVFNKQLEKLYTRLIYLKANHHLYVHQLNNLEKSYKPKSKVVVQLKVKDHHGLPKKAKLNVRVLDHLYDNVVDDRNMSSFFQLESQLKDQTLKPGIYFRNTTTKADSLNLLLLNTERDSYLWSSDTARKHGTFNIQENVVGKVMVTSKTGTLIPSGSSEIQLFTTRGVILFKTNEKGMFRITKEVLNHFKGETLFIKTTTPKEIIQILKNDNNIFQNEKIELSLPQFYTLKNFEKNSSLEDQIRSFNLNSMNYLDEVVVKAQYTSRNKNAVIYGVFMGRIFDYVCVEYNILNCTNHKQGYPPVDGEIYSDNLGNRKVYYAPEKDKEVTSNNKPKDFVAINSFYPEKSFEEVIYKNSEDRLDFDNRKTLYWDTNITTDDDGKATITFFTSDNRGVYKGFVDVYTDDGLFGVYEFIINVY</sequence>
<proteinExistence type="predicted"/>
<gene>
    <name evidence="1" type="ORF">GWK10_08770</name>
</gene>
<dbReference type="AlphaFoldDB" id="A0A6M0CIF5"/>
<evidence type="ECO:0008006" key="3">
    <source>
        <dbReference type="Google" id="ProtNLM"/>
    </source>
</evidence>
<evidence type="ECO:0000313" key="2">
    <source>
        <dbReference type="Proteomes" id="UP000474296"/>
    </source>
</evidence>
<dbReference type="Gene3D" id="2.60.40.1930">
    <property type="match status" value="1"/>
</dbReference>
<organism evidence="1 2">
    <name type="scientific">Spongiivirga citrea</name>
    <dbReference type="NCBI Taxonomy" id="1481457"/>
    <lineage>
        <taxon>Bacteria</taxon>
        <taxon>Pseudomonadati</taxon>
        <taxon>Bacteroidota</taxon>
        <taxon>Flavobacteriia</taxon>
        <taxon>Flavobacteriales</taxon>
        <taxon>Flavobacteriaceae</taxon>
        <taxon>Spongiivirga</taxon>
    </lineage>
</organism>
<reference evidence="1 2" key="1">
    <citation type="submission" date="2020-01" db="EMBL/GenBank/DDBJ databases">
        <title>Spongiivirga citrea KCTC 32990T.</title>
        <authorList>
            <person name="Wang G."/>
        </authorList>
    </citation>
    <scope>NUCLEOTIDE SEQUENCE [LARGE SCALE GENOMIC DNA]</scope>
    <source>
        <strain evidence="1 2">KCTC 32990</strain>
    </source>
</reference>
<comment type="caution">
    <text evidence="1">The sequence shown here is derived from an EMBL/GenBank/DDBJ whole genome shotgun (WGS) entry which is preliminary data.</text>
</comment>
<evidence type="ECO:0000313" key="1">
    <source>
        <dbReference type="EMBL" id="NER17302.1"/>
    </source>
</evidence>
<dbReference type="Proteomes" id="UP000474296">
    <property type="component" value="Unassembled WGS sequence"/>
</dbReference>
<protein>
    <recommendedName>
        <fullName evidence="3">Macroglobulin domain-containing protein</fullName>
    </recommendedName>
</protein>
<name>A0A6M0CIF5_9FLAO</name>
<dbReference type="RefSeq" id="WP_164031657.1">
    <property type="nucleotide sequence ID" value="NZ_JAABOQ010000003.1"/>
</dbReference>
<keyword evidence="2" id="KW-1185">Reference proteome</keyword>
<dbReference type="EMBL" id="JAABOQ010000003">
    <property type="protein sequence ID" value="NER17302.1"/>
    <property type="molecule type" value="Genomic_DNA"/>
</dbReference>